<evidence type="ECO:0000313" key="3">
    <source>
        <dbReference type="Proteomes" id="UP000554482"/>
    </source>
</evidence>
<feature type="region of interest" description="Disordered" evidence="1">
    <location>
        <begin position="1"/>
        <end position="20"/>
    </location>
</feature>
<proteinExistence type="predicted"/>
<gene>
    <name evidence="2" type="ORF">FRX31_028988</name>
</gene>
<evidence type="ECO:0000313" key="2">
    <source>
        <dbReference type="EMBL" id="KAF5181423.1"/>
    </source>
</evidence>
<protein>
    <submittedName>
        <fullName evidence="2">Uncharacterized protein</fullName>
    </submittedName>
</protein>
<dbReference type="Proteomes" id="UP000554482">
    <property type="component" value="Unassembled WGS sequence"/>
</dbReference>
<feature type="non-terminal residue" evidence="2">
    <location>
        <position position="1"/>
    </location>
</feature>
<dbReference type="AlphaFoldDB" id="A0A7J6V8Y7"/>
<evidence type="ECO:0000256" key="1">
    <source>
        <dbReference type="SAM" id="MobiDB-lite"/>
    </source>
</evidence>
<comment type="caution">
    <text evidence="2">The sequence shown here is derived from an EMBL/GenBank/DDBJ whole genome shotgun (WGS) entry which is preliminary data.</text>
</comment>
<reference evidence="2 3" key="1">
    <citation type="submission" date="2020-06" db="EMBL/GenBank/DDBJ databases">
        <title>Transcriptomic and genomic resources for Thalictrum thalictroides and T. hernandezii: Facilitating candidate gene discovery in an emerging model plant lineage.</title>
        <authorList>
            <person name="Arias T."/>
            <person name="Riano-Pachon D.M."/>
            <person name="Di Stilio V.S."/>
        </authorList>
    </citation>
    <scope>NUCLEOTIDE SEQUENCE [LARGE SCALE GENOMIC DNA]</scope>
    <source>
        <strain evidence="3">cv. WT478/WT964</strain>
        <tissue evidence="2">Leaves</tissue>
    </source>
</reference>
<organism evidence="2 3">
    <name type="scientific">Thalictrum thalictroides</name>
    <name type="common">Rue-anemone</name>
    <name type="synonym">Anemone thalictroides</name>
    <dbReference type="NCBI Taxonomy" id="46969"/>
    <lineage>
        <taxon>Eukaryota</taxon>
        <taxon>Viridiplantae</taxon>
        <taxon>Streptophyta</taxon>
        <taxon>Embryophyta</taxon>
        <taxon>Tracheophyta</taxon>
        <taxon>Spermatophyta</taxon>
        <taxon>Magnoliopsida</taxon>
        <taxon>Ranunculales</taxon>
        <taxon>Ranunculaceae</taxon>
        <taxon>Thalictroideae</taxon>
        <taxon>Thalictrum</taxon>
    </lineage>
</organism>
<keyword evidence="3" id="KW-1185">Reference proteome</keyword>
<accession>A0A7J6V8Y7</accession>
<name>A0A7J6V8Y7_THATH</name>
<sequence length="58" mass="5896">MIYASDGLKKSGNLSPMFNSTGRKQNLGTFLPGDAVGPYSAALGSEYGAVTTASGKPL</sequence>
<dbReference type="EMBL" id="JABWDY010036213">
    <property type="protein sequence ID" value="KAF5181423.1"/>
    <property type="molecule type" value="Genomic_DNA"/>
</dbReference>